<gene>
    <name evidence="1" type="ORF">Hamer_G024889</name>
    <name evidence="2" type="ORF">Hamer_G027945</name>
</gene>
<protein>
    <submittedName>
        <fullName evidence="2">Uncharacterized protein</fullName>
    </submittedName>
</protein>
<sequence length="78" mass="9310">MSKVTKADKYEICPSPDDITCDRCTLQWRVVMKQCDDDSCNYIDDFFCTDAVRQPKDSEEVLPYYWWITLKSIWIKKS</sequence>
<evidence type="ECO:0000313" key="3">
    <source>
        <dbReference type="Proteomes" id="UP000747542"/>
    </source>
</evidence>
<dbReference type="AlphaFoldDB" id="A0A8J5MND3"/>
<evidence type="ECO:0000313" key="2">
    <source>
        <dbReference type="EMBL" id="KAG7157610.1"/>
    </source>
</evidence>
<accession>A0A8J5MND3</accession>
<keyword evidence="3" id="KW-1185">Reference proteome</keyword>
<reference evidence="2" key="1">
    <citation type="journal article" date="2021" name="Sci. Adv.">
        <title>The American lobster genome reveals insights on longevity, neural, and immune adaptations.</title>
        <authorList>
            <person name="Polinski J.M."/>
            <person name="Zimin A.V."/>
            <person name="Clark K.F."/>
            <person name="Kohn A.B."/>
            <person name="Sadowski N."/>
            <person name="Timp W."/>
            <person name="Ptitsyn A."/>
            <person name="Khanna P."/>
            <person name="Romanova D.Y."/>
            <person name="Williams P."/>
            <person name="Greenwood S.J."/>
            <person name="Moroz L.L."/>
            <person name="Walt D.R."/>
            <person name="Bodnar A.G."/>
        </authorList>
    </citation>
    <scope>NUCLEOTIDE SEQUENCE</scope>
    <source>
        <strain evidence="2">GMGI-L3</strain>
    </source>
</reference>
<name>A0A8J5MND3_HOMAM</name>
<comment type="caution">
    <text evidence="2">The sequence shown here is derived from an EMBL/GenBank/DDBJ whole genome shotgun (WGS) entry which is preliminary data.</text>
</comment>
<dbReference type="Proteomes" id="UP000747542">
    <property type="component" value="Unassembled WGS sequence"/>
</dbReference>
<dbReference type="EMBL" id="JAHLQT010037219">
    <property type="protein sequence ID" value="KAG7157610.1"/>
    <property type="molecule type" value="Genomic_DNA"/>
</dbReference>
<evidence type="ECO:0000313" key="1">
    <source>
        <dbReference type="EMBL" id="KAG7154813.1"/>
    </source>
</evidence>
<organism evidence="2 3">
    <name type="scientific">Homarus americanus</name>
    <name type="common">American lobster</name>
    <dbReference type="NCBI Taxonomy" id="6706"/>
    <lineage>
        <taxon>Eukaryota</taxon>
        <taxon>Metazoa</taxon>
        <taxon>Ecdysozoa</taxon>
        <taxon>Arthropoda</taxon>
        <taxon>Crustacea</taxon>
        <taxon>Multicrustacea</taxon>
        <taxon>Malacostraca</taxon>
        <taxon>Eumalacostraca</taxon>
        <taxon>Eucarida</taxon>
        <taxon>Decapoda</taxon>
        <taxon>Pleocyemata</taxon>
        <taxon>Astacidea</taxon>
        <taxon>Nephropoidea</taxon>
        <taxon>Nephropidae</taxon>
        <taxon>Homarus</taxon>
    </lineage>
</organism>
<dbReference type="EMBL" id="JAHLQT010043877">
    <property type="protein sequence ID" value="KAG7154813.1"/>
    <property type="molecule type" value="Genomic_DNA"/>
</dbReference>
<proteinExistence type="predicted"/>